<name>A0AA39XRS0_9PEZI</name>
<dbReference type="Pfam" id="PF00264">
    <property type="entry name" value="Tyrosinase"/>
    <property type="match status" value="1"/>
</dbReference>
<dbReference type="Proteomes" id="UP001174936">
    <property type="component" value="Unassembled WGS sequence"/>
</dbReference>
<feature type="chain" id="PRO_5041286902" evidence="3">
    <location>
        <begin position="16"/>
        <end position="322"/>
    </location>
</feature>
<comment type="caution">
    <text evidence="6">The sequence shown here is derived from an EMBL/GenBank/DDBJ whole genome shotgun (WGS) entry which is preliminary data.</text>
</comment>
<dbReference type="InterPro" id="IPR002227">
    <property type="entry name" value="Tyrosinase_Cu-bd"/>
</dbReference>
<dbReference type="PROSITE" id="PS00497">
    <property type="entry name" value="TYROSINASE_1"/>
    <property type="match status" value="1"/>
</dbReference>
<gene>
    <name evidence="6" type="ORF">B0T16DRAFT_431750</name>
</gene>
<reference evidence="6" key="1">
    <citation type="submission" date="2023-06" db="EMBL/GenBank/DDBJ databases">
        <title>Genome-scale phylogeny and comparative genomics of the fungal order Sordariales.</title>
        <authorList>
            <consortium name="Lawrence Berkeley National Laboratory"/>
            <person name="Hensen N."/>
            <person name="Bonometti L."/>
            <person name="Westerberg I."/>
            <person name="Brannstrom I.O."/>
            <person name="Guillou S."/>
            <person name="Cros-Aarteil S."/>
            <person name="Calhoun S."/>
            <person name="Haridas S."/>
            <person name="Kuo A."/>
            <person name="Mondo S."/>
            <person name="Pangilinan J."/>
            <person name="Riley R."/>
            <person name="Labutti K."/>
            <person name="Andreopoulos B."/>
            <person name="Lipzen A."/>
            <person name="Chen C."/>
            <person name="Yanf M."/>
            <person name="Daum C."/>
            <person name="Ng V."/>
            <person name="Clum A."/>
            <person name="Steindorff A."/>
            <person name="Ohm R."/>
            <person name="Martin F."/>
            <person name="Silar P."/>
            <person name="Natvig D."/>
            <person name="Lalanne C."/>
            <person name="Gautier V."/>
            <person name="Ament-Velasquez S.L."/>
            <person name="Kruys A."/>
            <person name="Hutchinson M.I."/>
            <person name="Powell A.J."/>
            <person name="Barry K."/>
            <person name="Miller A.N."/>
            <person name="Grigoriev I.V."/>
            <person name="Debuchy R."/>
            <person name="Gladieux P."/>
            <person name="Thoren M.H."/>
            <person name="Johannesson H."/>
        </authorList>
    </citation>
    <scope>NUCLEOTIDE SEQUENCE</scope>
    <source>
        <strain evidence="6">SMH2532-1</strain>
    </source>
</reference>
<dbReference type="Gene3D" id="1.10.1280.10">
    <property type="entry name" value="Di-copper center containing domain from catechol oxidase"/>
    <property type="match status" value="1"/>
</dbReference>
<evidence type="ECO:0000259" key="4">
    <source>
        <dbReference type="PROSITE" id="PS00497"/>
    </source>
</evidence>
<protein>
    <submittedName>
        <fullName evidence="6">Monooxygenase</fullName>
    </submittedName>
</protein>
<feature type="domain" description="Tyrosinase copper-binding" evidence="5">
    <location>
        <begin position="251"/>
        <end position="262"/>
    </location>
</feature>
<keyword evidence="3" id="KW-0732">Signal</keyword>
<dbReference type="InterPro" id="IPR050316">
    <property type="entry name" value="Tyrosinase/Hemocyanin"/>
</dbReference>
<dbReference type="PANTHER" id="PTHR11474:SF126">
    <property type="entry name" value="TYROSINASE-LIKE PROTEIN TYR-1-RELATED"/>
    <property type="match status" value="1"/>
</dbReference>
<dbReference type="InterPro" id="IPR008922">
    <property type="entry name" value="Di-copper_centre_dom_sf"/>
</dbReference>
<evidence type="ECO:0000256" key="3">
    <source>
        <dbReference type="SAM" id="SignalP"/>
    </source>
</evidence>
<organism evidence="6 7">
    <name type="scientific">Cercophora newfieldiana</name>
    <dbReference type="NCBI Taxonomy" id="92897"/>
    <lineage>
        <taxon>Eukaryota</taxon>
        <taxon>Fungi</taxon>
        <taxon>Dikarya</taxon>
        <taxon>Ascomycota</taxon>
        <taxon>Pezizomycotina</taxon>
        <taxon>Sordariomycetes</taxon>
        <taxon>Sordariomycetidae</taxon>
        <taxon>Sordariales</taxon>
        <taxon>Lasiosphaeriaceae</taxon>
        <taxon>Cercophora</taxon>
    </lineage>
</organism>
<accession>A0AA39XRS0</accession>
<dbReference type="PANTHER" id="PTHR11474">
    <property type="entry name" value="TYROSINASE FAMILY MEMBER"/>
    <property type="match status" value="1"/>
</dbReference>
<dbReference type="PRINTS" id="PR00092">
    <property type="entry name" value="TYROSINASE"/>
</dbReference>
<keyword evidence="6" id="KW-0503">Monooxygenase</keyword>
<dbReference type="AlphaFoldDB" id="A0AA39XRS0"/>
<keyword evidence="6" id="KW-0560">Oxidoreductase</keyword>
<evidence type="ECO:0000313" key="7">
    <source>
        <dbReference type="Proteomes" id="UP001174936"/>
    </source>
</evidence>
<proteinExistence type="predicted"/>
<feature type="signal peptide" evidence="3">
    <location>
        <begin position="1"/>
        <end position="15"/>
    </location>
</feature>
<keyword evidence="1" id="KW-0479">Metal-binding</keyword>
<dbReference type="EMBL" id="JAULSV010000007">
    <property type="protein sequence ID" value="KAK0638575.1"/>
    <property type="molecule type" value="Genomic_DNA"/>
</dbReference>
<evidence type="ECO:0000256" key="2">
    <source>
        <dbReference type="ARBA" id="ARBA00023008"/>
    </source>
</evidence>
<dbReference type="PROSITE" id="PS00498">
    <property type="entry name" value="TYROSINASE_2"/>
    <property type="match status" value="1"/>
</dbReference>
<feature type="domain" description="Tyrosinase copper-binding" evidence="4">
    <location>
        <begin position="91"/>
        <end position="108"/>
    </location>
</feature>
<evidence type="ECO:0000259" key="5">
    <source>
        <dbReference type="PROSITE" id="PS00498"/>
    </source>
</evidence>
<evidence type="ECO:0000313" key="6">
    <source>
        <dbReference type="EMBL" id="KAK0638575.1"/>
    </source>
</evidence>
<evidence type="ECO:0000256" key="1">
    <source>
        <dbReference type="ARBA" id="ARBA00022723"/>
    </source>
</evidence>
<keyword evidence="7" id="KW-1185">Reference proteome</keyword>
<dbReference type="SUPFAM" id="SSF48056">
    <property type="entry name" value="Di-copper centre-containing domain"/>
    <property type="match status" value="1"/>
</dbReference>
<dbReference type="GO" id="GO:0004497">
    <property type="term" value="F:monooxygenase activity"/>
    <property type="evidence" value="ECO:0007669"/>
    <property type="project" value="UniProtKB-KW"/>
</dbReference>
<sequence>MKLLQLTTLATAVLAVPLEKSLASRQTTACTSPKVRKNWAVATDAEKKSYINAVLCLATKPSRLNISTHTTLYDDFGYVHAHLSSPTQRIHAEPVFLPWHRYFVHIYEKALQECGYTGTAMYWDWIADSGAPSKAAVWDPVLGFGGNGSDTTDNGGKRRVVDGPFRNLRPTYWGLEVDPHYLSRDFAPAIPEAHLAEMLGFAYTPTVMEGVNAKPNYQEFWTALEGGPHNVVHAGIGGSLGDMGPISSPNDPVFFLHHTMVDKLWWQWQQQDPQTRTLQYQGRRNDGGNATLEDVLPMLGLALDGVVKDYMDTGGGALCYTY</sequence>
<dbReference type="GO" id="GO:0046872">
    <property type="term" value="F:metal ion binding"/>
    <property type="evidence" value="ECO:0007669"/>
    <property type="project" value="UniProtKB-KW"/>
</dbReference>
<keyword evidence="2" id="KW-0186">Copper</keyword>